<dbReference type="InterPro" id="IPR003347">
    <property type="entry name" value="JmjC_dom"/>
</dbReference>
<name>A0ABY4QR15_9MYCO</name>
<evidence type="ECO:0000313" key="6">
    <source>
        <dbReference type="Proteomes" id="UP001056610"/>
    </source>
</evidence>
<organism evidence="5 6">
    <name type="scientific">Candidatus Mycobacterium methanotrophicum</name>
    <dbReference type="NCBI Taxonomy" id="2943498"/>
    <lineage>
        <taxon>Bacteria</taxon>
        <taxon>Bacillati</taxon>
        <taxon>Actinomycetota</taxon>
        <taxon>Actinomycetes</taxon>
        <taxon>Mycobacteriales</taxon>
        <taxon>Mycobacteriaceae</taxon>
        <taxon>Mycobacterium</taxon>
    </lineage>
</organism>
<dbReference type="Proteomes" id="UP001056610">
    <property type="component" value="Chromosome"/>
</dbReference>
<dbReference type="PANTHER" id="PTHR13096">
    <property type="entry name" value="MINA53 MYC INDUCED NUCLEAR ANTIGEN"/>
    <property type="match status" value="1"/>
</dbReference>
<sequence>MQQRFSGVDVELSLAWLLQPLSVETFLDEIWSQTHHHVKRGCPGYFDGLLPGPSTVDELLELFRREPSAVRLVKGRDKKGSDNYRLVDGSLDVVAIRREFADGYTIVLDGVEQYVRAVGALARSIEVELNFPIQVNTYITPPAQTGLAAHYDDHDVLIAQVQGSKIWQLYLGADRPPREIQREKDKAVAIAGLPPPTDSRLEAGDVLYVPRGRVHSAETTAEQSIHLTVGIHAPTVLMLAIGALYSQSWRDDRLNARVPPRHLDDAELDATLRALVRETVGTVEDPGAMAGGLGLLADVLVRRGRCPPVGKVADAHALDGQTRVVKYQPLYSRVKAVEDGVALQFAGLSTTAAADHEAALRFISRTTEPFRVSELPGLRAAQQTDLVRTLIVSGFLVRLPD</sequence>
<evidence type="ECO:0000256" key="2">
    <source>
        <dbReference type="ARBA" id="ARBA00022723"/>
    </source>
</evidence>
<evidence type="ECO:0000259" key="4">
    <source>
        <dbReference type="PROSITE" id="PS51184"/>
    </source>
</evidence>
<feature type="domain" description="JmjC" evidence="4">
    <location>
        <begin position="107"/>
        <end position="248"/>
    </location>
</feature>
<evidence type="ECO:0000313" key="5">
    <source>
        <dbReference type="EMBL" id="UQX13076.1"/>
    </source>
</evidence>
<keyword evidence="3" id="KW-0408">Iron</keyword>
<keyword evidence="6" id="KW-1185">Reference proteome</keyword>
<comment type="cofactor">
    <cofactor evidence="1">
        <name>Fe(2+)</name>
        <dbReference type="ChEBI" id="CHEBI:29033"/>
    </cofactor>
</comment>
<reference evidence="5" key="1">
    <citation type="submission" date="2022-05" db="EMBL/GenBank/DDBJ databases">
        <title>A methanotrophic Mycobacterium dominates a cave microbial ecosystem.</title>
        <authorList>
            <person name="Van Spanning R.J.M."/>
            <person name="Guan Q."/>
            <person name="Melkonian C."/>
            <person name="Gallant J."/>
            <person name="Polerecky L."/>
            <person name="Flot J.-F."/>
            <person name="Brandt B.W."/>
            <person name="Braster M."/>
            <person name="Iturbe Espinoza P."/>
            <person name="Aerts J."/>
            <person name="Meima-Franke M."/>
            <person name="Piersma S.R."/>
            <person name="Bunduc C."/>
            <person name="Ummels R."/>
            <person name="Pain A."/>
            <person name="Fleming E.J."/>
            <person name="van der Wel N."/>
            <person name="Gherman V.D."/>
            <person name="Sarbu S.M."/>
            <person name="Bodelier P.L.E."/>
            <person name="Bitter W."/>
        </authorList>
    </citation>
    <scope>NUCLEOTIDE SEQUENCE</scope>
    <source>
        <strain evidence="5">Sulfur Cave</strain>
    </source>
</reference>
<dbReference type="PROSITE" id="PS51184">
    <property type="entry name" value="JMJC"/>
    <property type="match status" value="1"/>
</dbReference>
<dbReference type="EMBL" id="CP097320">
    <property type="protein sequence ID" value="UQX13076.1"/>
    <property type="molecule type" value="Genomic_DNA"/>
</dbReference>
<dbReference type="PANTHER" id="PTHR13096:SF8">
    <property type="entry name" value="RIBOSOMAL OXYGENASE 1"/>
    <property type="match status" value="1"/>
</dbReference>
<proteinExistence type="predicted"/>
<accession>A0ABY4QR15</accession>
<evidence type="ECO:0000256" key="3">
    <source>
        <dbReference type="ARBA" id="ARBA00023004"/>
    </source>
</evidence>
<evidence type="ECO:0000256" key="1">
    <source>
        <dbReference type="ARBA" id="ARBA00001954"/>
    </source>
</evidence>
<protein>
    <submittedName>
        <fullName evidence="5">Cupin domain-containing protein</fullName>
    </submittedName>
</protein>
<gene>
    <name evidence="5" type="ORF">M5I08_12540</name>
</gene>
<dbReference type="InterPro" id="IPR039994">
    <property type="entry name" value="NO66-like"/>
</dbReference>
<dbReference type="Pfam" id="PF08007">
    <property type="entry name" value="JmjC_2"/>
    <property type="match status" value="1"/>
</dbReference>
<dbReference type="RefSeq" id="WP_219066867.1">
    <property type="nucleotide sequence ID" value="NZ_CAJUXY010000012.1"/>
</dbReference>
<keyword evidence="2" id="KW-0479">Metal-binding</keyword>